<accession>A0A371H1H9</accession>
<reference evidence="1" key="1">
    <citation type="submission" date="2018-05" db="EMBL/GenBank/DDBJ databases">
        <title>Draft genome of Mucuna pruriens seed.</title>
        <authorList>
            <person name="Nnadi N.E."/>
            <person name="Vos R."/>
            <person name="Hasami M.H."/>
            <person name="Devisetty U.K."/>
            <person name="Aguiy J.C."/>
        </authorList>
    </citation>
    <scope>NUCLEOTIDE SEQUENCE [LARGE SCALE GENOMIC DNA]</scope>
    <source>
        <strain evidence="1">JCA_2017</strain>
    </source>
</reference>
<feature type="non-terminal residue" evidence="1">
    <location>
        <position position="1"/>
    </location>
</feature>
<evidence type="ECO:0000313" key="2">
    <source>
        <dbReference type="Proteomes" id="UP000257109"/>
    </source>
</evidence>
<name>A0A371H1H9_MUCPR</name>
<keyword evidence="2" id="KW-1185">Reference proteome</keyword>
<dbReference type="EMBL" id="QJKJ01003876">
    <property type="protein sequence ID" value="RDX96493.1"/>
    <property type="molecule type" value="Genomic_DNA"/>
</dbReference>
<dbReference type="AlphaFoldDB" id="A0A371H1H9"/>
<proteinExistence type="predicted"/>
<comment type="caution">
    <text evidence="1">The sequence shown here is derived from an EMBL/GenBank/DDBJ whole genome shotgun (WGS) entry which is preliminary data.</text>
</comment>
<dbReference type="Proteomes" id="UP000257109">
    <property type="component" value="Unassembled WGS sequence"/>
</dbReference>
<gene>
    <name evidence="1" type="ORF">CR513_20841</name>
</gene>
<protein>
    <submittedName>
        <fullName evidence="1">Uncharacterized protein</fullName>
    </submittedName>
</protein>
<sequence length="91" mass="10812">MSYQWWDSYTTTKSLQELKDDLISRFQLTLVLLGMKQDGSVMKYRKRLNIFLTTQNFKTELSLRNLVDMTMLIDKRNVVVKKESGRHKGNH</sequence>
<evidence type="ECO:0000313" key="1">
    <source>
        <dbReference type="EMBL" id="RDX96493.1"/>
    </source>
</evidence>
<organism evidence="1 2">
    <name type="scientific">Mucuna pruriens</name>
    <name type="common">Velvet bean</name>
    <name type="synonym">Dolichos pruriens</name>
    <dbReference type="NCBI Taxonomy" id="157652"/>
    <lineage>
        <taxon>Eukaryota</taxon>
        <taxon>Viridiplantae</taxon>
        <taxon>Streptophyta</taxon>
        <taxon>Embryophyta</taxon>
        <taxon>Tracheophyta</taxon>
        <taxon>Spermatophyta</taxon>
        <taxon>Magnoliopsida</taxon>
        <taxon>eudicotyledons</taxon>
        <taxon>Gunneridae</taxon>
        <taxon>Pentapetalae</taxon>
        <taxon>rosids</taxon>
        <taxon>fabids</taxon>
        <taxon>Fabales</taxon>
        <taxon>Fabaceae</taxon>
        <taxon>Papilionoideae</taxon>
        <taxon>50 kb inversion clade</taxon>
        <taxon>NPAAA clade</taxon>
        <taxon>indigoferoid/millettioid clade</taxon>
        <taxon>Phaseoleae</taxon>
        <taxon>Mucuna</taxon>
    </lineage>
</organism>